<keyword evidence="3" id="KW-1185">Reference proteome</keyword>
<accession>A0ABR2KYA0</accession>
<organism evidence="2 3">
    <name type="scientific">Tritrichomonas musculus</name>
    <dbReference type="NCBI Taxonomy" id="1915356"/>
    <lineage>
        <taxon>Eukaryota</taxon>
        <taxon>Metamonada</taxon>
        <taxon>Parabasalia</taxon>
        <taxon>Tritrichomonadida</taxon>
        <taxon>Tritrichomonadidae</taxon>
        <taxon>Tritrichomonas</taxon>
    </lineage>
</organism>
<evidence type="ECO:0000259" key="1">
    <source>
        <dbReference type="PROSITE" id="PS50011"/>
    </source>
</evidence>
<proteinExistence type="predicted"/>
<reference evidence="2 3" key="1">
    <citation type="submission" date="2024-04" db="EMBL/GenBank/DDBJ databases">
        <title>Tritrichomonas musculus Genome.</title>
        <authorList>
            <person name="Alves-Ferreira E."/>
            <person name="Grigg M."/>
            <person name="Lorenzi H."/>
            <person name="Galac M."/>
        </authorList>
    </citation>
    <scope>NUCLEOTIDE SEQUENCE [LARGE SCALE GENOMIC DNA]</scope>
    <source>
        <strain evidence="2 3">EAF2021</strain>
    </source>
</reference>
<dbReference type="InterPro" id="IPR053215">
    <property type="entry name" value="TKL_Ser/Thr_kinase"/>
</dbReference>
<dbReference type="Proteomes" id="UP001470230">
    <property type="component" value="Unassembled WGS sequence"/>
</dbReference>
<dbReference type="InterPro" id="IPR011009">
    <property type="entry name" value="Kinase-like_dom_sf"/>
</dbReference>
<dbReference type="InterPro" id="IPR000719">
    <property type="entry name" value="Prot_kinase_dom"/>
</dbReference>
<name>A0ABR2KYA0_9EUKA</name>
<comment type="caution">
    <text evidence="2">The sequence shown here is derived from an EMBL/GenBank/DDBJ whole genome shotgun (WGS) entry which is preliminary data.</text>
</comment>
<dbReference type="PROSITE" id="PS50011">
    <property type="entry name" value="PROTEIN_KINASE_DOM"/>
    <property type="match status" value="1"/>
</dbReference>
<dbReference type="SUPFAM" id="SSF56112">
    <property type="entry name" value="Protein kinase-like (PK-like)"/>
    <property type="match status" value="1"/>
</dbReference>
<gene>
    <name evidence="2" type="ORF">M9Y10_013676</name>
</gene>
<dbReference type="Pfam" id="PF07714">
    <property type="entry name" value="PK_Tyr_Ser-Thr"/>
    <property type="match status" value="1"/>
</dbReference>
<dbReference type="PANTHER" id="PTHR45756:SF1">
    <property type="entry name" value="PROTEIN KINASE DOMAIN CONTAINING PROTEIN"/>
    <property type="match status" value="1"/>
</dbReference>
<dbReference type="InterPro" id="IPR001245">
    <property type="entry name" value="Ser-Thr/Tyr_kinase_cat_dom"/>
</dbReference>
<sequence length="90" mass="10394">MSPELLRDETNYDSSVDVYAFAILAYEIVSSRGPYSEDIKKSPLHLLGKIMDGHRPKKTSNITDKMKDLLCRCWSDNIKDRPSLTKFVNW</sequence>
<feature type="domain" description="Protein kinase" evidence="1">
    <location>
        <begin position="1"/>
        <end position="90"/>
    </location>
</feature>
<dbReference type="EMBL" id="JAPFFF010000002">
    <property type="protein sequence ID" value="KAK8895791.1"/>
    <property type="molecule type" value="Genomic_DNA"/>
</dbReference>
<dbReference type="PANTHER" id="PTHR45756">
    <property type="entry name" value="PALMITOYLTRANSFERASE"/>
    <property type="match status" value="1"/>
</dbReference>
<dbReference type="Gene3D" id="1.10.510.10">
    <property type="entry name" value="Transferase(Phosphotransferase) domain 1"/>
    <property type="match status" value="1"/>
</dbReference>
<evidence type="ECO:0000313" key="2">
    <source>
        <dbReference type="EMBL" id="KAK8895791.1"/>
    </source>
</evidence>
<evidence type="ECO:0000313" key="3">
    <source>
        <dbReference type="Proteomes" id="UP001470230"/>
    </source>
</evidence>
<protein>
    <recommendedName>
        <fullName evidence="1">Protein kinase domain-containing protein</fullName>
    </recommendedName>
</protein>